<dbReference type="GO" id="GO:0006096">
    <property type="term" value="P:glycolytic process"/>
    <property type="evidence" value="ECO:0007669"/>
    <property type="project" value="InterPro"/>
</dbReference>
<keyword evidence="2" id="KW-0547">Nucleotide-binding</keyword>
<reference evidence="6 7" key="1">
    <citation type="submission" date="2013-08" db="EMBL/GenBank/DDBJ databases">
        <authorList>
            <person name="Stouthamer R."/>
            <person name="Nunney L."/>
        </authorList>
    </citation>
    <scope>NUCLEOTIDE SEQUENCE [LARGE SCALE GENOMIC DNA]</scope>
    <source>
        <strain evidence="7">ann-1</strain>
    </source>
</reference>
<dbReference type="InterPro" id="IPR043129">
    <property type="entry name" value="ATPase_NBD"/>
</dbReference>
<evidence type="ECO:0000313" key="6">
    <source>
        <dbReference type="EMBL" id="AIC09778.1"/>
    </source>
</evidence>
<dbReference type="GO" id="GO:0004340">
    <property type="term" value="F:glucokinase activity"/>
    <property type="evidence" value="ECO:0007669"/>
    <property type="project" value="UniProtKB-EC"/>
</dbReference>
<dbReference type="HOGENOM" id="CLU_042582_1_0_6"/>
<dbReference type="NCBIfam" id="NF009073">
    <property type="entry name" value="PRK12408.1"/>
    <property type="match status" value="1"/>
</dbReference>
<dbReference type="PANTHER" id="PTHR47690:SF1">
    <property type="entry name" value="GLUCOKINASE"/>
    <property type="match status" value="1"/>
</dbReference>
<evidence type="ECO:0000256" key="1">
    <source>
        <dbReference type="ARBA" id="ARBA00022679"/>
    </source>
</evidence>
<gene>
    <name evidence="6" type="ORF">D934_04935</name>
</gene>
<sequence>MIPTPTRDAPNIPSFLAADVGGTHVRVSVVAAAPTCASPPQLFDVRTYRCADYPSLSTILNDFLGTRSAVRDCVIASAGFQRSDGTVITTNLPWPLSPHRLRADLNLAEVCLVNDFEALAYATQDMEAAQLLHLTGPAKAQDGPRLLLGPGTGLGAALWIPNNGRPIVLPTEAGQAALPSTTELEMQLVRHMLNNRTHVPIEHALSGPGILNVYRALCALQSVLPQHASPDAISHAAAAGTDMLSSQTLEVFCDFLGSIVGDLVMMYGAQGGVYLAGGILPQLREPLLRSHFVERFLNKGPMGEALQHVPVRLIEHGQLGIVGAARWYLNKKAT</sequence>
<dbReference type="KEGG" id="xfs:D934_04935"/>
<name>A0A060H2I9_XYLFS</name>
<evidence type="ECO:0000256" key="2">
    <source>
        <dbReference type="ARBA" id="ARBA00022741"/>
    </source>
</evidence>
<dbReference type="GO" id="GO:0005829">
    <property type="term" value="C:cytosol"/>
    <property type="evidence" value="ECO:0007669"/>
    <property type="project" value="TreeGrafter"/>
</dbReference>
<dbReference type="GO" id="GO:0005536">
    <property type="term" value="F:D-glucose binding"/>
    <property type="evidence" value="ECO:0007669"/>
    <property type="project" value="InterPro"/>
</dbReference>
<evidence type="ECO:0000313" key="7">
    <source>
        <dbReference type="Proteomes" id="UP000027215"/>
    </source>
</evidence>
<dbReference type="CDD" id="cd24008">
    <property type="entry name" value="ASKHA_NBD_GLK"/>
    <property type="match status" value="1"/>
</dbReference>
<dbReference type="Proteomes" id="UP000027215">
    <property type="component" value="Chromosome"/>
</dbReference>
<keyword evidence="3 6" id="KW-0418">Kinase</keyword>
<accession>A0A060H2I9</accession>
<evidence type="ECO:0000256" key="3">
    <source>
        <dbReference type="ARBA" id="ARBA00022777"/>
    </source>
</evidence>
<comment type="similarity">
    <text evidence="5">Belongs to the bacterial glucokinase family.</text>
</comment>
<dbReference type="Gene3D" id="3.30.420.40">
    <property type="match status" value="1"/>
</dbReference>
<dbReference type="GO" id="GO:0005524">
    <property type="term" value="F:ATP binding"/>
    <property type="evidence" value="ECO:0007669"/>
    <property type="project" value="UniProtKB-KW"/>
</dbReference>
<dbReference type="Pfam" id="PF02685">
    <property type="entry name" value="Glucokinase"/>
    <property type="match status" value="1"/>
</dbReference>
<dbReference type="PANTHER" id="PTHR47690">
    <property type="entry name" value="GLUCOKINASE"/>
    <property type="match status" value="1"/>
</dbReference>
<dbReference type="InterPro" id="IPR003836">
    <property type="entry name" value="Glucokinase"/>
</dbReference>
<dbReference type="SUPFAM" id="SSF53067">
    <property type="entry name" value="Actin-like ATPase domain"/>
    <property type="match status" value="1"/>
</dbReference>
<dbReference type="PATRIC" id="fig|155920.8.peg.1176"/>
<proteinExistence type="inferred from homology"/>
<evidence type="ECO:0000256" key="5">
    <source>
        <dbReference type="RuleBase" id="RU004046"/>
    </source>
</evidence>
<dbReference type="EC" id="2.7.1.2" evidence="6"/>
<evidence type="ECO:0000256" key="4">
    <source>
        <dbReference type="ARBA" id="ARBA00022840"/>
    </source>
</evidence>
<protein>
    <submittedName>
        <fullName evidence="6">Glucokinase</fullName>
        <ecNumber evidence="6">2.7.1.2</ecNumber>
    </submittedName>
</protein>
<keyword evidence="1 6" id="KW-0808">Transferase</keyword>
<dbReference type="Gene3D" id="3.40.367.20">
    <property type="match status" value="1"/>
</dbReference>
<organism evidence="6 7">
    <name type="scientific">Xylella fastidiosa subsp. sandyi Ann-1</name>
    <dbReference type="NCBI Taxonomy" id="155920"/>
    <lineage>
        <taxon>Bacteria</taxon>
        <taxon>Pseudomonadati</taxon>
        <taxon>Pseudomonadota</taxon>
        <taxon>Gammaproteobacteria</taxon>
        <taxon>Lysobacterales</taxon>
        <taxon>Lysobacteraceae</taxon>
        <taxon>Xylella</taxon>
    </lineage>
</organism>
<keyword evidence="4" id="KW-0067">ATP-binding</keyword>
<dbReference type="InterPro" id="IPR050201">
    <property type="entry name" value="Bacterial_glucokinase"/>
</dbReference>
<dbReference type="RefSeq" id="WP_020850929.1">
    <property type="nucleotide sequence ID" value="NZ_CP006696.1"/>
</dbReference>
<dbReference type="AlphaFoldDB" id="A0A060H2I9"/>
<dbReference type="EMBL" id="CP006696">
    <property type="protein sequence ID" value="AIC09778.1"/>
    <property type="molecule type" value="Genomic_DNA"/>
</dbReference>